<reference evidence="2" key="1">
    <citation type="submission" date="2022-11" db="UniProtKB">
        <authorList>
            <consortium name="WormBaseParasite"/>
        </authorList>
    </citation>
    <scope>IDENTIFICATION</scope>
</reference>
<accession>A0AC35FZS8</accession>
<dbReference type="Proteomes" id="UP000887580">
    <property type="component" value="Unplaced"/>
</dbReference>
<dbReference type="WBParaSite" id="PS1159_v2.g22683.t1">
    <property type="protein sequence ID" value="PS1159_v2.g22683.t1"/>
    <property type="gene ID" value="PS1159_v2.g22683"/>
</dbReference>
<protein>
    <submittedName>
        <fullName evidence="2">Uncharacterized protein</fullName>
    </submittedName>
</protein>
<name>A0AC35FZS8_9BILA</name>
<evidence type="ECO:0000313" key="2">
    <source>
        <dbReference type="WBParaSite" id="PS1159_v2.g22683.t1"/>
    </source>
</evidence>
<organism evidence="1 2">
    <name type="scientific">Panagrolaimus sp. PS1159</name>
    <dbReference type="NCBI Taxonomy" id="55785"/>
    <lineage>
        <taxon>Eukaryota</taxon>
        <taxon>Metazoa</taxon>
        <taxon>Ecdysozoa</taxon>
        <taxon>Nematoda</taxon>
        <taxon>Chromadorea</taxon>
        <taxon>Rhabditida</taxon>
        <taxon>Tylenchina</taxon>
        <taxon>Panagrolaimomorpha</taxon>
        <taxon>Panagrolaimoidea</taxon>
        <taxon>Panagrolaimidae</taxon>
        <taxon>Panagrolaimus</taxon>
    </lineage>
</organism>
<sequence length="111" mass="12384">MKDLKKVNSVEFERKFQTQPKQQKFQECHGLEDGQFSLIDAVMNKITESSNSKATFIPDKFQEDAISHVANNNSVFVAAPTSAGETLIAKFAIYDQQNGKIAFITAPTKEL</sequence>
<evidence type="ECO:0000313" key="1">
    <source>
        <dbReference type="Proteomes" id="UP000887580"/>
    </source>
</evidence>
<proteinExistence type="predicted"/>